<feature type="compositionally biased region" description="Basic and acidic residues" evidence="1">
    <location>
        <begin position="177"/>
        <end position="190"/>
    </location>
</feature>
<dbReference type="EMBL" id="QAYG01000002">
    <property type="protein sequence ID" value="PTW61320.1"/>
    <property type="molecule type" value="Genomic_DNA"/>
</dbReference>
<reference evidence="4 5" key="1">
    <citation type="submission" date="2018-04" db="EMBL/GenBank/DDBJ databases">
        <title>Genomic Encyclopedia of Archaeal and Bacterial Type Strains, Phase II (KMG-II): from individual species to whole genera.</title>
        <authorList>
            <person name="Goeker M."/>
        </authorList>
    </citation>
    <scope>NUCLEOTIDE SEQUENCE [LARGE SCALE GENOMIC DNA]</scope>
    <source>
        <strain evidence="4 5">DSM 23382</strain>
    </source>
</reference>
<feature type="transmembrane region" description="Helical" evidence="2">
    <location>
        <begin position="141"/>
        <end position="164"/>
    </location>
</feature>
<feature type="region of interest" description="Disordered" evidence="1">
    <location>
        <begin position="177"/>
        <end position="203"/>
    </location>
</feature>
<comment type="caution">
    <text evidence="4">The sequence shown here is derived from an EMBL/GenBank/DDBJ whole genome shotgun (WGS) entry which is preliminary data.</text>
</comment>
<dbReference type="Proteomes" id="UP000244081">
    <property type="component" value="Unassembled WGS sequence"/>
</dbReference>
<dbReference type="PANTHER" id="PTHR40547">
    <property type="entry name" value="SLL0298 PROTEIN"/>
    <property type="match status" value="1"/>
</dbReference>
<dbReference type="PANTHER" id="PTHR40547:SF1">
    <property type="entry name" value="SLL0298 PROTEIN"/>
    <property type="match status" value="1"/>
</dbReference>
<proteinExistence type="predicted"/>
<evidence type="ECO:0000256" key="2">
    <source>
        <dbReference type="SAM" id="Phobius"/>
    </source>
</evidence>
<keyword evidence="2" id="KW-0812">Transmembrane</keyword>
<organism evidence="4 5">
    <name type="scientific">Breoghania corrubedonensis</name>
    <dbReference type="NCBI Taxonomy" id="665038"/>
    <lineage>
        <taxon>Bacteria</taxon>
        <taxon>Pseudomonadati</taxon>
        <taxon>Pseudomonadota</taxon>
        <taxon>Alphaproteobacteria</taxon>
        <taxon>Hyphomicrobiales</taxon>
        <taxon>Stappiaceae</taxon>
        <taxon>Breoghania</taxon>
    </lineage>
</organism>
<evidence type="ECO:0000313" key="5">
    <source>
        <dbReference type="Proteomes" id="UP000244081"/>
    </source>
</evidence>
<name>A0A2T5VC40_9HYPH</name>
<dbReference type="Pfam" id="PF09835">
    <property type="entry name" value="DUF2062"/>
    <property type="match status" value="1"/>
</dbReference>
<evidence type="ECO:0000259" key="3">
    <source>
        <dbReference type="Pfam" id="PF09835"/>
    </source>
</evidence>
<feature type="domain" description="DUF2062" evidence="3">
    <location>
        <begin position="27"/>
        <end position="172"/>
    </location>
</feature>
<keyword evidence="2" id="KW-0472">Membrane</keyword>
<dbReference type="AlphaFoldDB" id="A0A2T5VC40"/>
<accession>A0A2T5VC40</accession>
<feature type="transmembrane region" description="Helical" evidence="2">
    <location>
        <begin position="62"/>
        <end position="81"/>
    </location>
</feature>
<keyword evidence="5" id="KW-1185">Reference proteome</keyword>
<dbReference type="RefSeq" id="WP_107989193.1">
    <property type="nucleotide sequence ID" value="NZ_QAYG01000002.1"/>
</dbReference>
<sequence length="203" mass="22681">MLFQRRNPPHWLERVRIALWPRHSFSRSARYFAKRVLRLTASPHAVALGFAAGAFASFTPFVGFHFLLAFFVAFVIGGNMLASALGTAVGNPLTFPFIWASTYRLGHVLLGHDPATRGHHPLKLDLLHQSLDAIWPIFKPMLVGAIPLGFIAGTIAYFIVYGMVRTYQATRREKLSARREATRAEPREVHPGTMDPSSLEKTS</sequence>
<keyword evidence="2" id="KW-1133">Transmembrane helix</keyword>
<dbReference type="OrthoDB" id="7360463at2"/>
<protein>
    <recommendedName>
        <fullName evidence="3">DUF2062 domain-containing protein</fullName>
    </recommendedName>
</protein>
<dbReference type="InterPro" id="IPR018639">
    <property type="entry name" value="DUF2062"/>
</dbReference>
<evidence type="ECO:0000313" key="4">
    <source>
        <dbReference type="EMBL" id="PTW61320.1"/>
    </source>
</evidence>
<gene>
    <name evidence="4" type="ORF">C8N35_10229</name>
</gene>
<evidence type="ECO:0000256" key="1">
    <source>
        <dbReference type="SAM" id="MobiDB-lite"/>
    </source>
</evidence>